<dbReference type="InterPro" id="IPR037112">
    <property type="entry name" value="Pyrv-flavodox_OxR_EKR_sf"/>
</dbReference>
<feature type="binding site" evidence="12">
    <location>
        <position position="775"/>
    </location>
    <ligand>
        <name>[4Fe-4S] cluster</name>
        <dbReference type="ChEBI" id="CHEBI:49883"/>
        <label>1</label>
    </ligand>
</feature>
<dbReference type="EC" id="1.2.1.51" evidence="10"/>
<dbReference type="EMBL" id="JAHDYR010000013">
    <property type="protein sequence ID" value="KAG9394682.1"/>
    <property type="molecule type" value="Genomic_DNA"/>
</dbReference>
<dbReference type="SUPFAM" id="SSF52922">
    <property type="entry name" value="TK C-terminal domain-like"/>
    <property type="match status" value="1"/>
</dbReference>
<feature type="binding site" evidence="12">
    <location>
        <position position="830"/>
    </location>
    <ligand>
        <name>[4Fe-4S] cluster</name>
        <dbReference type="ChEBI" id="CHEBI:49883"/>
        <label>3</label>
    </ligand>
</feature>
<gene>
    <name evidence="14" type="ORF">J8273_3654</name>
</gene>
<dbReference type="InterPro" id="IPR011895">
    <property type="entry name" value="Pyrv_flavodox_OxRed"/>
</dbReference>
<keyword evidence="14" id="KW-0670">Pyruvate</keyword>
<evidence type="ECO:0000256" key="5">
    <source>
        <dbReference type="ARBA" id="ARBA00023002"/>
    </source>
</evidence>
<evidence type="ECO:0000256" key="6">
    <source>
        <dbReference type="ARBA" id="ARBA00023004"/>
    </source>
</evidence>
<evidence type="ECO:0000256" key="8">
    <source>
        <dbReference type="ARBA" id="ARBA00053024"/>
    </source>
</evidence>
<dbReference type="InterPro" id="IPR050722">
    <property type="entry name" value="Pyruvate:ferred/Flavod_OxRd"/>
</dbReference>
<feature type="domain" description="4Fe-4S ferredoxin-type" evidence="13">
    <location>
        <begin position="754"/>
        <end position="785"/>
    </location>
</feature>
<keyword evidence="15" id="KW-1185">Reference proteome</keyword>
<dbReference type="Gene3D" id="4.10.780.10">
    <property type="entry name" value="Pyruvate-flavodoxin oxidoreductase, EKR domain"/>
    <property type="match status" value="1"/>
</dbReference>
<feature type="binding site" evidence="12">
    <location>
        <position position="709"/>
    </location>
    <ligand>
        <name>[4Fe-4S] cluster</name>
        <dbReference type="ChEBI" id="CHEBI:49883"/>
        <label>1</label>
    </ligand>
</feature>
<keyword evidence="4" id="KW-0249">Electron transport</keyword>
<dbReference type="Gene3D" id="3.30.70.20">
    <property type="match status" value="1"/>
</dbReference>
<dbReference type="FunFam" id="3.40.50.970:FF:000012">
    <property type="entry name" value="Pyruvate:ferredoxin (Flavodoxin) oxidoreductase"/>
    <property type="match status" value="1"/>
</dbReference>
<proteinExistence type="inferred from homology"/>
<keyword evidence="6 12" id="KW-0408">Iron</keyword>
<feature type="binding site" evidence="12">
    <location>
        <position position="771"/>
    </location>
    <ligand>
        <name>[4Fe-4S] cluster</name>
        <dbReference type="ChEBI" id="CHEBI:49883"/>
        <label>2</label>
    </ligand>
</feature>
<dbReference type="Gene3D" id="3.40.50.920">
    <property type="match status" value="1"/>
</dbReference>
<dbReference type="Pfam" id="PF02775">
    <property type="entry name" value="TPP_enzyme_C"/>
    <property type="match status" value="1"/>
</dbReference>
<evidence type="ECO:0000256" key="11">
    <source>
        <dbReference type="ARBA" id="ARBA00076877"/>
    </source>
</evidence>
<dbReference type="GO" id="GO:0022900">
    <property type="term" value="P:electron transport chain"/>
    <property type="evidence" value="ECO:0007669"/>
    <property type="project" value="InterPro"/>
</dbReference>
<feature type="domain" description="4Fe-4S ferredoxin-type" evidence="13">
    <location>
        <begin position="700"/>
        <end position="729"/>
    </location>
</feature>
<feature type="binding site" evidence="12">
    <location>
        <position position="712"/>
    </location>
    <ligand>
        <name>[4Fe-4S] cluster</name>
        <dbReference type="ChEBI" id="CHEBI:49883"/>
        <label>1</label>
    </ligand>
</feature>
<dbReference type="PANTHER" id="PTHR32154:SF0">
    <property type="entry name" value="PYRUVATE-FLAVODOXIN OXIDOREDUCTASE-RELATED"/>
    <property type="match status" value="1"/>
</dbReference>
<evidence type="ECO:0000259" key="13">
    <source>
        <dbReference type="PROSITE" id="PS51379"/>
    </source>
</evidence>
<keyword evidence="1" id="KW-0813">Transport</keyword>
<evidence type="ECO:0000256" key="1">
    <source>
        <dbReference type="ARBA" id="ARBA00022448"/>
    </source>
</evidence>
<keyword evidence="2 12" id="KW-0004">4Fe-4S</keyword>
<comment type="cofactor">
    <cofactor evidence="12">
        <name>[4Fe-4S] cluster</name>
        <dbReference type="ChEBI" id="CHEBI:49883"/>
    </cofactor>
    <text evidence="12">Binds 3 [4Fe-4S] clusters per subunit.</text>
</comment>
<dbReference type="CDD" id="cd07034">
    <property type="entry name" value="TPP_PYR_PFOR_IOR-alpha_like"/>
    <property type="match status" value="1"/>
</dbReference>
<dbReference type="SUPFAM" id="SSF53323">
    <property type="entry name" value="Pyruvate-ferredoxin oxidoreductase, PFOR, domain III"/>
    <property type="match status" value="1"/>
</dbReference>
<dbReference type="GO" id="GO:0006979">
    <property type="term" value="P:response to oxidative stress"/>
    <property type="evidence" value="ECO:0007669"/>
    <property type="project" value="TreeGrafter"/>
</dbReference>
<dbReference type="InterPro" id="IPR002880">
    <property type="entry name" value="Pyrv_Fd/Flavodoxin_OxRdtase_N"/>
</dbReference>
<keyword evidence="5" id="KW-0560">Oxidoreductase</keyword>
<comment type="catalytic activity">
    <reaction evidence="8">
        <text>pyruvate + NADP(+) + CoA = acetyl-CoA + CO2 + NADPH</text>
        <dbReference type="Rhea" id="RHEA:17425"/>
        <dbReference type="ChEBI" id="CHEBI:15361"/>
        <dbReference type="ChEBI" id="CHEBI:16526"/>
        <dbReference type="ChEBI" id="CHEBI:57287"/>
        <dbReference type="ChEBI" id="CHEBI:57288"/>
        <dbReference type="ChEBI" id="CHEBI:57783"/>
        <dbReference type="ChEBI" id="CHEBI:58349"/>
        <dbReference type="EC" id="1.2.1.51"/>
    </reaction>
</comment>
<dbReference type="PIRSF" id="PIRSF000159">
    <property type="entry name" value="NifJ"/>
    <property type="match status" value="1"/>
</dbReference>
<dbReference type="InterPro" id="IPR033412">
    <property type="entry name" value="PFOR_II"/>
</dbReference>
<dbReference type="InterPro" id="IPR011766">
    <property type="entry name" value="TPP_enzyme_TPP-bd"/>
</dbReference>
<evidence type="ECO:0000256" key="2">
    <source>
        <dbReference type="ARBA" id="ARBA00022485"/>
    </source>
</evidence>
<keyword evidence="7 12" id="KW-0411">Iron-sulfur</keyword>
<dbReference type="Pfam" id="PF01558">
    <property type="entry name" value="POR"/>
    <property type="match status" value="1"/>
</dbReference>
<dbReference type="AlphaFoldDB" id="A0A8J6B835"/>
<evidence type="ECO:0000256" key="9">
    <source>
        <dbReference type="ARBA" id="ARBA00061065"/>
    </source>
</evidence>
<dbReference type="PROSITE" id="PS51379">
    <property type="entry name" value="4FE4S_FER_2"/>
    <property type="match status" value="2"/>
</dbReference>
<feature type="binding site" evidence="12">
    <location>
        <position position="765"/>
    </location>
    <ligand>
        <name>[4Fe-4S] cluster</name>
        <dbReference type="ChEBI" id="CHEBI:49883"/>
        <label>2</label>
    </ligand>
</feature>
<dbReference type="PANTHER" id="PTHR32154">
    <property type="entry name" value="PYRUVATE-FLAVODOXIN OXIDOREDUCTASE-RELATED"/>
    <property type="match status" value="1"/>
</dbReference>
<dbReference type="GO" id="GO:0005506">
    <property type="term" value="F:iron ion binding"/>
    <property type="evidence" value="ECO:0007669"/>
    <property type="project" value="InterPro"/>
</dbReference>
<evidence type="ECO:0000256" key="4">
    <source>
        <dbReference type="ARBA" id="ARBA00022982"/>
    </source>
</evidence>
<dbReference type="InterPro" id="IPR019456">
    <property type="entry name" value="Pyrv-flavodox_OxRtase_EKR"/>
</dbReference>
<protein>
    <recommendedName>
        <fullName evidence="10">pyruvate dehydrogenase (NADP(+))</fullName>
        <ecNumber evidence="10">1.2.1.51</ecNumber>
    </recommendedName>
    <alternativeName>
        <fullName evidence="11">Pyruvate:NADP(+) oxidoreductase</fullName>
    </alternativeName>
</protein>
<dbReference type="InterPro" id="IPR029061">
    <property type="entry name" value="THDP-binding"/>
</dbReference>
<dbReference type="InterPro" id="IPR017896">
    <property type="entry name" value="4Fe4S_Fe-S-bd"/>
</dbReference>
<dbReference type="FunFam" id="3.30.70.20:FF:000022">
    <property type="entry name" value="Pyruvate:ferredoxin (Flavodoxin) oxidoreductase"/>
    <property type="match status" value="1"/>
</dbReference>
<comment type="similarity">
    <text evidence="9">In the N-terminal section; belongs to the pyruvate:ferredoxin/flavodoxin oxidoreductase family.</text>
</comment>
<name>A0A8J6B835_9EUKA</name>
<dbReference type="InterPro" id="IPR009014">
    <property type="entry name" value="Transketo_C/PFOR_II"/>
</dbReference>
<evidence type="ECO:0000256" key="3">
    <source>
        <dbReference type="ARBA" id="ARBA00022723"/>
    </source>
</evidence>
<feature type="binding site" evidence="12">
    <location>
        <position position="715"/>
    </location>
    <ligand>
        <name>[4Fe-4S] cluster</name>
        <dbReference type="ChEBI" id="CHEBI:49883"/>
        <label>1</label>
    </ligand>
</feature>
<reference evidence="14" key="1">
    <citation type="submission" date="2021-05" db="EMBL/GenBank/DDBJ databases">
        <title>A free-living protist that lacks canonical eukaryotic 1 DNA replication and segregation systems.</title>
        <authorList>
            <person name="Salas-Leiva D.E."/>
            <person name="Tromer E.C."/>
            <person name="Curtis B.A."/>
            <person name="Jerlstrom-Hultqvist J."/>
            <person name="Kolisko M."/>
            <person name="Yi Z."/>
            <person name="Salas-Leiva J.S."/>
            <person name="Gallot-Lavallee L."/>
            <person name="Kops G.J.P.L."/>
            <person name="Archibald J.M."/>
            <person name="Simpson A.G.B."/>
            <person name="Roger A.J."/>
        </authorList>
    </citation>
    <scope>NUCLEOTIDE SEQUENCE</scope>
    <source>
        <strain evidence="14">BICM</strain>
    </source>
</reference>
<dbReference type="InterPro" id="IPR002869">
    <property type="entry name" value="Pyrv_flavodox_OxRed_cen"/>
</dbReference>
<evidence type="ECO:0000256" key="10">
    <source>
        <dbReference type="ARBA" id="ARBA00067011"/>
    </source>
</evidence>
<comment type="caution">
    <text evidence="14">The sequence shown here is derived from an EMBL/GenBank/DDBJ whole genome shotgun (WGS) entry which is preliminary data.</text>
</comment>
<keyword evidence="3 12" id="KW-0479">Metal-binding</keyword>
<dbReference type="Pfam" id="PF01855">
    <property type="entry name" value="POR_N"/>
    <property type="match status" value="1"/>
</dbReference>
<dbReference type="SUPFAM" id="SSF54862">
    <property type="entry name" value="4Fe-4S ferredoxins"/>
    <property type="match status" value="1"/>
</dbReference>
<dbReference type="InterPro" id="IPR017900">
    <property type="entry name" value="4Fe4S_Fe_S_CS"/>
</dbReference>
<evidence type="ECO:0000313" key="14">
    <source>
        <dbReference type="EMBL" id="KAG9394682.1"/>
    </source>
</evidence>
<dbReference type="FunFam" id="3.40.920.10:FF:000001">
    <property type="entry name" value="Pyruvate:ferredoxin (Flavodoxin) oxidoreductase"/>
    <property type="match status" value="1"/>
</dbReference>
<dbReference type="GO" id="GO:0050243">
    <property type="term" value="F:pyruvate dehydrogenase (NADP+) activity"/>
    <property type="evidence" value="ECO:0007669"/>
    <property type="project" value="UniProtKB-EC"/>
</dbReference>
<dbReference type="Gene3D" id="3.40.920.10">
    <property type="entry name" value="Pyruvate-ferredoxin oxidoreductase, PFOR, domain III"/>
    <property type="match status" value="1"/>
</dbReference>
<accession>A0A8J6B835</accession>
<dbReference type="OrthoDB" id="1688044at2759"/>
<feature type="binding site" evidence="12">
    <location>
        <position position="833"/>
    </location>
    <ligand>
        <name>[4Fe-4S] cluster</name>
        <dbReference type="ChEBI" id="CHEBI:49883"/>
        <label>3</label>
    </ligand>
</feature>
<evidence type="ECO:0000313" key="15">
    <source>
        <dbReference type="Proteomes" id="UP000717585"/>
    </source>
</evidence>
<dbReference type="Pfam" id="PF17147">
    <property type="entry name" value="PFOR_II"/>
    <property type="match status" value="1"/>
</dbReference>
<dbReference type="Pfam" id="PF10371">
    <property type="entry name" value="EKR"/>
    <property type="match status" value="1"/>
</dbReference>
<dbReference type="GO" id="GO:0051539">
    <property type="term" value="F:4 iron, 4 sulfur cluster binding"/>
    <property type="evidence" value="ECO:0007669"/>
    <property type="project" value="UniProtKB-KW"/>
</dbReference>
<dbReference type="InterPro" id="IPR019752">
    <property type="entry name" value="Pyrv/ketoisovalerate_OxRed_cat"/>
</dbReference>
<sequence length="1191" mass="130590">MTCRDFRLKPPGLKETSSMAHQITCDGNEAVARIAHFLSDSIILFPITPSTPMGELSDVFNVQGKKNIFEQPVAIHQMQSEAGVSGAVHGALFGGALTTTFTTSQGLLLMIPNMYKIAGECLPGVIHCATRALGTHSQTIYPDHQDAMAIRNTGWCMLASSSVQEAMDLALVSHLTAMDCSLPFFHFFDGFRTSHEIMKIKEIPQEDVAKMVDHDAIERFRASCASPAHPEVRGAITGYETYFQSSEAINPLYNAVPASCQKMMDKVASYTGRQYHTMDYHGAPDAERVIVVMGSAAGAAAEAVDFLTARGEKVGVVNVRLFRPFDVEKIRDVIPATCKRVAVLDRTKETGAAGEPLFLDVCSAFASVPERGIQVIGGRYGLGGKEFSPTTAAGVFDNLALETPKTRFTVGINDDVTHLSIPTPERIDAVPEGTVQCMFWGLGADGTVGANKTAIKIIGNNTDLSAQGYFVYDAKKSGGLTVSHLRFGPQEIKSSYLIDNADYIACHNPAFLNIYKHKLVEPIKEGGSFVVNGRFSNVDEFGAAIDARTKRILARRHAKVYAIDAEHIAREVGLGSRINMVMQTVFFGLANVIPMEHAISLLKKEIEKTYGRKGKDIVEMNWKAVDASMAAIKPLPIPEEWANVEVERQEIDWSRPDFVRNFMDRVNTQTANELPVSAMPYAGRYPVSTTQYEKRAISTRIPEWNMEACSQCNTCAMVCPHAVIRPYLVDDKAYENRPFDSALPKAKGKKFKGLRFMIQPSPLDCTGCGVCAETCPDDALRMVDIAPVRDANVEKYEWAHALPLREELMDKFSVKGSQFQQPLLEFSGACPGCAETPVVRLVTQLYGKRMTISNASGCSVVWSATAGPSPYTTDGEGHGPTYANSLFEDGAEFGAGHVFAYTQRREKLMLEADKVLACKCDIPADLRSALEAWRASAEDGEQTAKTAPALIAALADESRYAKATCLESLKYLKMDQDMLVKPSVWIMGGDGWAEDIGFAGIDHIVASGVDCNMLVFDNGVYANTGGQKSKATPLGAVQNFARNGQEHARKDLAAMMMTYGDVYVASVSLSDPKHLLNCIKEAEAFHGPSLLVYNSPCINWGIKGGMTQMVNQSKLMVDSGMWNLWSYDPRRGENMQDKVVISSEPDFEKVPLVLESQVRFQSLSEARKAELHPKLIQDLKTKWANLNNLRK</sequence>
<dbReference type="Proteomes" id="UP000717585">
    <property type="component" value="Unassembled WGS sequence"/>
</dbReference>
<dbReference type="NCBIfam" id="TIGR02176">
    <property type="entry name" value="pyruv_ox_red"/>
    <property type="match status" value="1"/>
</dbReference>
<dbReference type="Pfam" id="PF13187">
    <property type="entry name" value="Fer4_9"/>
    <property type="match status" value="1"/>
</dbReference>
<feature type="binding site" evidence="12">
    <location>
        <position position="1097"/>
    </location>
    <ligand>
        <name>[4Fe-4S] cluster</name>
        <dbReference type="ChEBI" id="CHEBI:49883"/>
        <label>3</label>
    </ligand>
</feature>
<dbReference type="Gene3D" id="3.40.50.970">
    <property type="match status" value="2"/>
</dbReference>
<dbReference type="SMART" id="SM00890">
    <property type="entry name" value="EKR"/>
    <property type="match status" value="1"/>
</dbReference>
<dbReference type="FunFam" id="3.40.50.920:FF:000007">
    <property type="entry name" value="Pyruvate:ferredoxin (Flavodoxin) oxidoreductase"/>
    <property type="match status" value="1"/>
</dbReference>
<feature type="binding site" evidence="12">
    <location>
        <position position="768"/>
    </location>
    <ligand>
        <name>[4Fe-4S] cluster</name>
        <dbReference type="ChEBI" id="CHEBI:49883"/>
        <label>2</label>
    </ligand>
</feature>
<dbReference type="SUPFAM" id="SSF52518">
    <property type="entry name" value="Thiamin diphosphate-binding fold (THDP-binding)"/>
    <property type="match status" value="2"/>
</dbReference>
<evidence type="ECO:0000256" key="7">
    <source>
        <dbReference type="ARBA" id="ARBA00023014"/>
    </source>
</evidence>
<dbReference type="PROSITE" id="PS00198">
    <property type="entry name" value="4FE4S_FER_1"/>
    <property type="match status" value="1"/>
</dbReference>
<feature type="binding site" evidence="12">
    <location>
        <position position="719"/>
    </location>
    <ligand>
        <name>[4Fe-4S] cluster</name>
        <dbReference type="ChEBI" id="CHEBI:49883"/>
        <label>2</label>
    </ligand>
</feature>
<feature type="binding site" evidence="12">
    <location>
        <position position="858"/>
    </location>
    <ligand>
        <name>[4Fe-4S] cluster</name>
        <dbReference type="ChEBI" id="CHEBI:49883"/>
        <label>3</label>
    </ligand>
</feature>
<evidence type="ECO:0000256" key="12">
    <source>
        <dbReference type="PIRSR" id="PIRSR000159-50"/>
    </source>
</evidence>
<organism evidence="14 15">
    <name type="scientific">Carpediemonas membranifera</name>
    <dbReference type="NCBI Taxonomy" id="201153"/>
    <lineage>
        <taxon>Eukaryota</taxon>
        <taxon>Metamonada</taxon>
        <taxon>Carpediemonas-like organisms</taxon>
        <taxon>Carpediemonas</taxon>
    </lineage>
</organism>
<dbReference type="GO" id="GO:0030976">
    <property type="term" value="F:thiamine pyrophosphate binding"/>
    <property type="evidence" value="ECO:0007669"/>
    <property type="project" value="InterPro"/>
</dbReference>